<evidence type="ECO:0000256" key="5">
    <source>
        <dbReference type="ARBA" id="ARBA00023136"/>
    </source>
</evidence>
<keyword evidence="4" id="KW-1133">Transmembrane helix</keyword>
<dbReference type="Gene3D" id="2.60.40.10">
    <property type="entry name" value="Immunoglobulins"/>
    <property type="match status" value="1"/>
</dbReference>
<dbReference type="Proteomes" id="UP001190700">
    <property type="component" value="Unassembled WGS sequence"/>
</dbReference>
<reference evidence="10 11" key="1">
    <citation type="journal article" date="2015" name="Genome Biol. Evol.">
        <title>Comparative Genomics of a Bacterivorous Green Alga Reveals Evolutionary Causalities and Consequences of Phago-Mixotrophic Mode of Nutrition.</title>
        <authorList>
            <person name="Burns J.A."/>
            <person name="Paasch A."/>
            <person name="Narechania A."/>
            <person name="Kim E."/>
        </authorList>
    </citation>
    <scope>NUCLEOTIDE SEQUENCE [LARGE SCALE GENOMIC DNA]</scope>
    <source>
        <strain evidence="10 11">PLY_AMNH</strain>
    </source>
</reference>
<dbReference type="InterPro" id="IPR002859">
    <property type="entry name" value="PKD/REJ-like"/>
</dbReference>
<feature type="region of interest" description="Disordered" evidence="8">
    <location>
        <begin position="2094"/>
        <end position="2114"/>
    </location>
</feature>
<comment type="caution">
    <text evidence="7">Lacks conserved residue(s) required for the propagation of feature annotation.</text>
</comment>
<keyword evidence="6" id="KW-1015">Disulfide bond</keyword>
<comment type="subcellular location">
    <subcellularLocation>
        <location evidence="1">Membrane</location>
    </subcellularLocation>
</comment>
<proteinExistence type="predicted"/>
<dbReference type="InterPro" id="IPR001881">
    <property type="entry name" value="EGF-like_Ca-bd_dom"/>
</dbReference>
<evidence type="ECO:0000256" key="2">
    <source>
        <dbReference type="ARBA" id="ARBA00022692"/>
    </source>
</evidence>
<keyword evidence="5" id="KW-0472">Membrane</keyword>
<keyword evidence="3" id="KW-0677">Repeat</keyword>
<protein>
    <recommendedName>
        <fullName evidence="9">EGF-like domain-containing protein</fullName>
    </recommendedName>
</protein>
<evidence type="ECO:0000256" key="6">
    <source>
        <dbReference type="ARBA" id="ARBA00023157"/>
    </source>
</evidence>
<feature type="compositionally biased region" description="Low complexity" evidence="8">
    <location>
        <begin position="145"/>
        <end position="173"/>
    </location>
</feature>
<feature type="region of interest" description="Disordered" evidence="8">
    <location>
        <begin position="1850"/>
        <end position="1883"/>
    </location>
</feature>
<dbReference type="PROSITE" id="PS50026">
    <property type="entry name" value="EGF_3"/>
    <property type="match status" value="1"/>
</dbReference>
<evidence type="ECO:0000256" key="8">
    <source>
        <dbReference type="SAM" id="MobiDB-lite"/>
    </source>
</evidence>
<gene>
    <name evidence="10" type="ORF">CYMTET_36609</name>
</gene>
<evidence type="ECO:0000259" key="9">
    <source>
        <dbReference type="PROSITE" id="PS50026"/>
    </source>
</evidence>
<dbReference type="InterPro" id="IPR000742">
    <property type="entry name" value="EGF"/>
</dbReference>
<dbReference type="PANTHER" id="PTHR46730">
    <property type="entry name" value="POLYCYSTIN-1"/>
    <property type="match status" value="1"/>
</dbReference>
<feature type="region of interest" description="Disordered" evidence="8">
    <location>
        <begin position="1914"/>
        <end position="1943"/>
    </location>
</feature>
<dbReference type="SMART" id="SM00181">
    <property type="entry name" value="EGF"/>
    <property type="match status" value="4"/>
</dbReference>
<feature type="region of interest" description="Disordered" evidence="8">
    <location>
        <begin position="1782"/>
        <end position="1808"/>
    </location>
</feature>
<dbReference type="EMBL" id="LGRX02024042">
    <property type="protein sequence ID" value="KAK3254167.1"/>
    <property type="molecule type" value="Genomic_DNA"/>
</dbReference>
<name>A0AAE0F7F1_9CHLO</name>
<keyword evidence="11" id="KW-1185">Reference proteome</keyword>
<dbReference type="GO" id="GO:0005509">
    <property type="term" value="F:calcium ion binding"/>
    <property type="evidence" value="ECO:0007669"/>
    <property type="project" value="InterPro"/>
</dbReference>
<comment type="caution">
    <text evidence="10">The sequence shown here is derived from an EMBL/GenBank/DDBJ whole genome shotgun (WGS) entry which is preliminary data.</text>
</comment>
<dbReference type="SMART" id="SM00179">
    <property type="entry name" value="EGF_CA"/>
    <property type="match status" value="3"/>
</dbReference>
<feature type="compositionally biased region" description="Polar residues" evidence="8">
    <location>
        <begin position="174"/>
        <end position="185"/>
    </location>
</feature>
<feature type="region of interest" description="Disordered" evidence="8">
    <location>
        <begin position="1614"/>
        <end position="1643"/>
    </location>
</feature>
<dbReference type="InterPro" id="IPR013783">
    <property type="entry name" value="Ig-like_fold"/>
</dbReference>
<evidence type="ECO:0000256" key="1">
    <source>
        <dbReference type="ARBA" id="ARBA00004370"/>
    </source>
</evidence>
<dbReference type="Pfam" id="PF02010">
    <property type="entry name" value="REJ"/>
    <property type="match status" value="1"/>
</dbReference>
<dbReference type="GO" id="GO:0005886">
    <property type="term" value="C:plasma membrane"/>
    <property type="evidence" value="ECO:0007669"/>
    <property type="project" value="TreeGrafter"/>
</dbReference>
<organism evidence="10 11">
    <name type="scientific">Cymbomonas tetramitiformis</name>
    <dbReference type="NCBI Taxonomy" id="36881"/>
    <lineage>
        <taxon>Eukaryota</taxon>
        <taxon>Viridiplantae</taxon>
        <taxon>Chlorophyta</taxon>
        <taxon>Pyramimonadophyceae</taxon>
        <taxon>Pyramimonadales</taxon>
        <taxon>Pyramimonadaceae</taxon>
        <taxon>Cymbomonas</taxon>
    </lineage>
</organism>
<feature type="region of interest" description="Disordered" evidence="8">
    <location>
        <begin position="105"/>
        <end position="191"/>
    </location>
</feature>
<evidence type="ECO:0000256" key="4">
    <source>
        <dbReference type="ARBA" id="ARBA00022989"/>
    </source>
</evidence>
<feature type="region of interest" description="Disordered" evidence="8">
    <location>
        <begin position="1660"/>
        <end position="1699"/>
    </location>
</feature>
<dbReference type="GO" id="GO:0005261">
    <property type="term" value="F:monoatomic cation channel activity"/>
    <property type="evidence" value="ECO:0007669"/>
    <property type="project" value="TreeGrafter"/>
</dbReference>
<evidence type="ECO:0000313" key="11">
    <source>
        <dbReference type="Proteomes" id="UP001190700"/>
    </source>
</evidence>
<accession>A0AAE0F7F1</accession>
<keyword evidence="7" id="KW-0245">EGF-like domain</keyword>
<evidence type="ECO:0000256" key="7">
    <source>
        <dbReference type="PROSITE-ProRule" id="PRU00076"/>
    </source>
</evidence>
<dbReference type="PANTHER" id="PTHR46730:SF1">
    <property type="entry name" value="PLAT DOMAIN-CONTAINING PROTEIN"/>
    <property type="match status" value="1"/>
</dbReference>
<evidence type="ECO:0000256" key="3">
    <source>
        <dbReference type="ARBA" id="ARBA00022737"/>
    </source>
</evidence>
<feature type="domain" description="EGF-like" evidence="9">
    <location>
        <begin position="455"/>
        <end position="497"/>
    </location>
</feature>
<dbReference type="Gene3D" id="2.10.25.10">
    <property type="entry name" value="Laminin"/>
    <property type="match status" value="2"/>
</dbReference>
<dbReference type="GO" id="GO:0006816">
    <property type="term" value="P:calcium ion transport"/>
    <property type="evidence" value="ECO:0007669"/>
    <property type="project" value="TreeGrafter"/>
</dbReference>
<evidence type="ECO:0000313" key="10">
    <source>
        <dbReference type="EMBL" id="KAK3254167.1"/>
    </source>
</evidence>
<sequence>MSYPDLVANATYYALVVSGYRSSIAASAGVSSSQVALVSVYAGSAAVDTTVSFSDSDLAAGSTPDALSTTLGDSGLLADVFAGSEVLGAYSNSVSASSVVTTAVTQTPTAVTRSPISADGISLPARAGDASNDTAGGSMGGRDPVSSTNASSSVNHSSSSSSSDDGSSTNASAINTSEPGDTGSTAMPADNTDGIVEPMVVCLSGLALIGGECIDVDGCAATTSGPMCYETCIDIAAPGSGYTCSRCPSGMVSDGTTCVHNLCAINHGGCDLAVTCIMDEDTGTHECGECPSGTSQVADAGLSAGWRCADVDGCAEEPCWSQEEFAQPCADVAAPGTGRICEECPAGFRADQAGPGCIDVDECQGSPNGGCWLSAQDAALGTVCINEPGGHRCSSCPQRYIGTGEAGCRERVLCNTNHGNCDPRSDCTDNTATGYADCGPCPTGFEGTGDTQCADADGCKLEPCFPGVTCFDVEAPGEGRTCGSCPEGYKGDGASCEMCQMLLSLDPDMDTIVEGAMKRSATNQLTGVFDGLSDPACVLTQARAFVVSCAPPPIHGALRAPKCALSKRARPLGLRGSLHASAPMRAGRKLQTRPGMSACGPGGGAQRWGWRGGAVLEQGVQYLWSGVASDGSVVALDSDVNKRETLTLTLPQSSLTASVVFSFRLTASLRGNVAVSAVAEVSFEVLSQALVALIMGGEVQTGEGLPVVLDAGRSYDPDGEPGEMTYLWTCARGNSSGALCLQMSGEALPAYMTTPALSLEFQGSEAGQEYVLTCAIRKADRSAQASTTVTILRGAPPVPSIVPLTGKHTANSKLTLSSQTAGCQKVRSCNVALRCAVSGDAALRGAVISRDEGTLVLGWALEPLGSTAGVDLASVASTALNLPSLVLPPDALQAGGAYLFTLSAVDANGPSHVSLEVRVNSPPFGGTLSVSPTEGTLGETFTFQGDGWEDDVEDMPLWYQLRYEVVGTVGTTMMTQWQPSAGFRQSVSVAGEEAHRRLVTMHLYVKDALGAATRTSHNVTVLPMVFESGGAQDDFVDDMLAGAMQSVSNGQDSTSTVLTMASVLGANGVGESRRRQLLGGVLHNSSSRRLGQREAMMDVTDTVTQQLRLTTDTITRLAQTAALVAEEPAELSERSRGLVTTMMGALVAATGFGDPDAQLDVAGTAAVLESLSGVTVGALGGENQSAEVAAAVEVVRAAGLSSAQGLVAGEDPVQAATEVLSMRVQNDDLSSPRARAFTQVIASPGGAALSLSASTGAALGASAERVTIMVVASAVNPHMTSPGSGEPEEEGAELGMVDVVPVTDSTSISLLSGTNGSELAVSGLEEALNFTLPVRAPGARTRCVFWDQALGGYSSEGCVTLPNPAPSGAEVLWRTCNVSSLATLEAAWGLVSGTGLEAGCEETWAAVHPEYRGTDAGLRKYVGEGCQLADRRNNVSCWWEWRAARFEGPGCVWAAEVGCLCTHLTDFAGARETERGSLEAPEVQVVDTDEMARLSLTSISQSVVLLSVLGIFMLLAPMLYCVSNWYHNRERMTMLLTMVEPSFSTFSEIDGLWTWSIVDGATYAGGERAGAGPGLGTRIMEIAEQEKKRLDNERLGISEPAMLEVEAALEQLPAGPAAHAEEAEEEGDARMGDQGALHRRVTRQRRRTSLFRNLLSTGVTLGELDDPSPQSSLPADSAEPGNNRVADGAPGEGGCAAAELDKPPIADAAEPRTAVRHLATAAKATEVDKKDELCNPEVVGIDLRRVSVTLVPPLARPRTSQAMRQAKQVLRQVVLDTSLLGTIEPPRRGDDSCGSPPKRPMRPRPHDPPYFRMNKVHQGGPPTNPSKQVEPLNMAWPSGNPRDHVITCTTTDTDTTPATVRRGPQNRQVKERRASGTQNLGARGSLDAHLTPSSGPLQSHLAGAAAVVESYNRLQESPRSASPTGRSALLGAADQVPGPRERPARRAGLALVRRMTRKRSRTATEATETSGIGLYLMLAQRIQESAFARKRQDPAGKDGKEVVKKAKKPTAEALFKSMSVNIYRLQLCIPLDYLETQALLEVQDDSRRHRLDATSAGSRGLTQVTSGGAAVPVMERLEQSSKLSGLLKHITVDSRAPGTAEKQAGGAEGGAGGKSSSWSMVLSLVNKRPSLGAGATEETGGGLRAALAADGPLGA</sequence>
<feature type="compositionally biased region" description="Polar residues" evidence="8">
    <location>
        <begin position="1914"/>
        <end position="1925"/>
    </location>
</feature>
<keyword evidence="2" id="KW-0812">Transmembrane</keyword>